<comment type="caution">
    <text evidence="1">The sequence shown here is derived from an EMBL/GenBank/DDBJ whole genome shotgun (WGS) entry which is preliminary data.</text>
</comment>
<reference evidence="1" key="1">
    <citation type="journal article" date="2015" name="Nature">
        <title>Complex archaea that bridge the gap between prokaryotes and eukaryotes.</title>
        <authorList>
            <person name="Spang A."/>
            <person name="Saw J.H."/>
            <person name="Jorgensen S.L."/>
            <person name="Zaremba-Niedzwiedzka K."/>
            <person name="Martijn J."/>
            <person name="Lind A.E."/>
            <person name="van Eijk R."/>
            <person name="Schleper C."/>
            <person name="Guy L."/>
            <person name="Ettema T.J."/>
        </authorList>
    </citation>
    <scope>NUCLEOTIDE SEQUENCE</scope>
</reference>
<organism evidence="1">
    <name type="scientific">marine sediment metagenome</name>
    <dbReference type="NCBI Taxonomy" id="412755"/>
    <lineage>
        <taxon>unclassified sequences</taxon>
        <taxon>metagenomes</taxon>
        <taxon>ecological metagenomes</taxon>
    </lineage>
</organism>
<accession>A0A0F9BWR8</accession>
<proteinExistence type="predicted"/>
<dbReference type="AlphaFoldDB" id="A0A0F9BWR8"/>
<protein>
    <submittedName>
        <fullName evidence="1">Uncharacterized protein</fullName>
    </submittedName>
</protein>
<name>A0A0F9BWR8_9ZZZZ</name>
<sequence length="82" mass="9178">MKAYLIRLLVSWLVRLGYRLVMHGLSNFVLNAARQATAEAERKGGEKSGEGKRAQALRMMMNLVPEASHREIALAIELCLPQ</sequence>
<evidence type="ECO:0000313" key="1">
    <source>
        <dbReference type="EMBL" id="KKL26369.1"/>
    </source>
</evidence>
<gene>
    <name evidence="1" type="ORF">LCGC14_2395990</name>
</gene>
<dbReference type="EMBL" id="LAZR01035861">
    <property type="protein sequence ID" value="KKL26369.1"/>
    <property type="molecule type" value="Genomic_DNA"/>
</dbReference>